<dbReference type="SUPFAM" id="SSF55961">
    <property type="entry name" value="Bet v1-like"/>
    <property type="match status" value="1"/>
</dbReference>
<dbReference type="CDD" id="cd07814">
    <property type="entry name" value="SRPBCC_CalC_Aha1-like"/>
    <property type="match status" value="1"/>
</dbReference>
<reference evidence="4" key="1">
    <citation type="submission" date="2016-04" db="EMBL/GenBank/DDBJ databases">
        <authorList>
            <person name="Chen L."/>
            <person name="Zhuang W."/>
            <person name="Wang G."/>
        </authorList>
    </citation>
    <scope>NUCLEOTIDE SEQUENCE [LARGE SCALE GENOMIC DNA]</scope>
    <source>
        <strain evidence="4">17621</strain>
    </source>
</reference>
<feature type="domain" description="Activator of Hsp90 ATPase homologue 1/2-like C-terminal" evidence="2">
    <location>
        <begin position="13"/>
        <end position="141"/>
    </location>
</feature>
<dbReference type="Gene3D" id="3.30.530.20">
    <property type="match status" value="1"/>
</dbReference>
<comment type="similarity">
    <text evidence="1">Belongs to the AHA1 family.</text>
</comment>
<sequence>MKNEPLIVERTYNAPADRVWHAITDLDQMRQWYFKLVAFKAEVGFEFQFEGGPKGGPMYLHKCRITEVVPGEKLQYSWRYDGYEGNSFVTFELFAEGDKTRVKLTHVGLETLAAANPEFARTNFEQGWTSIIGTNLKNFVEQVSV</sequence>
<accession>A0A1V9E1R2</accession>
<organism evidence="3 4">
    <name type="scientific">Niastella yeongjuensis</name>
    <dbReference type="NCBI Taxonomy" id="354355"/>
    <lineage>
        <taxon>Bacteria</taxon>
        <taxon>Pseudomonadati</taxon>
        <taxon>Bacteroidota</taxon>
        <taxon>Chitinophagia</taxon>
        <taxon>Chitinophagales</taxon>
        <taxon>Chitinophagaceae</taxon>
        <taxon>Niastella</taxon>
    </lineage>
</organism>
<evidence type="ECO:0000259" key="2">
    <source>
        <dbReference type="Pfam" id="PF08327"/>
    </source>
</evidence>
<dbReference type="AlphaFoldDB" id="A0A1V9E1R2"/>
<dbReference type="OrthoDB" id="2355173at2"/>
<dbReference type="Pfam" id="PF08327">
    <property type="entry name" value="AHSA1"/>
    <property type="match status" value="1"/>
</dbReference>
<dbReference type="EMBL" id="LVXG01000078">
    <property type="protein sequence ID" value="OQP39835.1"/>
    <property type="molecule type" value="Genomic_DNA"/>
</dbReference>
<dbReference type="InterPro" id="IPR023393">
    <property type="entry name" value="START-like_dom_sf"/>
</dbReference>
<evidence type="ECO:0000313" key="3">
    <source>
        <dbReference type="EMBL" id="OQP39835.1"/>
    </source>
</evidence>
<evidence type="ECO:0000313" key="4">
    <source>
        <dbReference type="Proteomes" id="UP000192610"/>
    </source>
</evidence>
<dbReference type="Proteomes" id="UP000192610">
    <property type="component" value="Unassembled WGS sequence"/>
</dbReference>
<dbReference type="InterPro" id="IPR013538">
    <property type="entry name" value="ASHA1/2-like_C"/>
</dbReference>
<dbReference type="RefSeq" id="WP_081204339.1">
    <property type="nucleotide sequence ID" value="NZ_FOCZ01000003.1"/>
</dbReference>
<protein>
    <submittedName>
        <fullName evidence="3">ATPase</fullName>
    </submittedName>
</protein>
<keyword evidence="4" id="KW-1185">Reference proteome</keyword>
<evidence type="ECO:0000256" key="1">
    <source>
        <dbReference type="ARBA" id="ARBA00006817"/>
    </source>
</evidence>
<comment type="caution">
    <text evidence="3">The sequence shown here is derived from an EMBL/GenBank/DDBJ whole genome shotgun (WGS) entry which is preliminary data.</text>
</comment>
<dbReference type="STRING" id="354355.SAMN05660816_02060"/>
<name>A0A1V9E1R2_9BACT</name>
<proteinExistence type="inferred from homology"/>
<gene>
    <name evidence="3" type="ORF">A4H97_16570</name>
</gene>